<reference evidence="1 2" key="2">
    <citation type="submission" date="2020-06" db="EMBL/GenBank/DDBJ databases">
        <title>Antribacter stalactiti gen. nov., sp. nov., a new member of the family Nacardiaceae isolated from a cave.</title>
        <authorList>
            <person name="Kim I.S."/>
        </authorList>
    </citation>
    <scope>NUCLEOTIDE SEQUENCE [LARGE SCALE GENOMIC DNA]</scope>
    <source>
        <strain evidence="1 2">YC2-7</strain>
    </source>
</reference>
<sequence length="275" mass="30220">MSARSRTGVGGLSERDVELLRLLSVLRLLNGGQLQRLLVSDGSPATRARRARSVLQRLYIRGLVGRLDRRVGGIRAGSDGFVYRLTSRGFTALAQIDGSPRRRVASEPGERFVAHVLAVSELYVGLVETTRDANETSLRLVSFDAEPACWRRYPAAHGGTSTIRPDAFVQTGDGERGYVHFIECDMATESLTTIRAKCRSYVSYWRSGSEQRRIGTFPRVLWVVPNTARAERIAGVIRHLPVEVRPLFAVTTAENSIGLLLGQSNEAPTLKGGES</sequence>
<gene>
    <name evidence="1" type="ORF">FGL95_25785</name>
</gene>
<evidence type="ECO:0000313" key="2">
    <source>
        <dbReference type="Proteomes" id="UP000535543"/>
    </source>
</evidence>
<comment type="caution">
    <text evidence="1">The sequence shown here is derived from an EMBL/GenBank/DDBJ whole genome shotgun (WGS) entry which is preliminary data.</text>
</comment>
<accession>A0A848KHE9</accession>
<name>A0A848KHE9_9NOCA</name>
<protein>
    <recommendedName>
        <fullName evidence="3">Replication-relaxation</fullName>
    </recommendedName>
</protein>
<dbReference type="Proteomes" id="UP000535543">
    <property type="component" value="Unassembled WGS sequence"/>
</dbReference>
<organism evidence="1 2">
    <name type="scientific">Antrihabitans stalactiti</name>
    <dbReference type="NCBI Taxonomy" id="2584121"/>
    <lineage>
        <taxon>Bacteria</taxon>
        <taxon>Bacillati</taxon>
        <taxon>Actinomycetota</taxon>
        <taxon>Actinomycetes</taxon>
        <taxon>Mycobacteriales</taxon>
        <taxon>Nocardiaceae</taxon>
        <taxon>Antrihabitans</taxon>
    </lineage>
</organism>
<keyword evidence="2" id="KW-1185">Reference proteome</keyword>
<evidence type="ECO:0000313" key="1">
    <source>
        <dbReference type="EMBL" id="NMN98453.1"/>
    </source>
</evidence>
<dbReference type="EMBL" id="VCQU01000011">
    <property type="protein sequence ID" value="NMN98453.1"/>
    <property type="molecule type" value="Genomic_DNA"/>
</dbReference>
<dbReference type="RefSeq" id="WP_169592817.1">
    <property type="nucleotide sequence ID" value="NZ_VCQU01000011.1"/>
</dbReference>
<proteinExistence type="predicted"/>
<dbReference type="AlphaFoldDB" id="A0A848KHE9"/>
<dbReference type="Pfam" id="PF13814">
    <property type="entry name" value="Replic_Relax"/>
    <property type="match status" value="1"/>
</dbReference>
<evidence type="ECO:0008006" key="3">
    <source>
        <dbReference type="Google" id="ProtNLM"/>
    </source>
</evidence>
<dbReference type="InterPro" id="IPR025855">
    <property type="entry name" value="Replic_Relax"/>
</dbReference>
<reference evidence="1 2" key="1">
    <citation type="submission" date="2019-05" db="EMBL/GenBank/DDBJ databases">
        <authorList>
            <person name="Lee S.D."/>
        </authorList>
    </citation>
    <scope>NUCLEOTIDE SEQUENCE [LARGE SCALE GENOMIC DNA]</scope>
    <source>
        <strain evidence="1 2">YC2-7</strain>
    </source>
</reference>